<keyword evidence="4" id="KW-1185">Reference proteome</keyword>
<dbReference type="NCBIfam" id="TIGR01555">
    <property type="entry name" value="phge_rel_HI1409"/>
    <property type="match status" value="1"/>
</dbReference>
<dbReference type="AlphaFoldDB" id="A9C0G3"/>
<feature type="region of interest" description="Disordered" evidence="1">
    <location>
        <begin position="427"/>
        <end position="452"/>
    </location>
</feature>
<accession>A9C0G3</accession>
<dbReference type="EMBL" id="CP000884">
    <property type="protein sequence ID" value="ABX36729.1"/>
    <property type="molecule type" value="Genomic_DNA"/>
</dbReference>
<organism evidence="3 4">
    <name type="scientific">Delftia acidovorans (strain DSM 14801 / SPH-1)</name>
    <dbReference type="NCBI Taxonomy" id="398578"/>
    <lineage>
        <taxon>Bacteria</taxon>
        <taxon>Pseudomonadati</taxon>
        <taxon>Pseudomonadota</taxon>
        <taxon>Betaproteobacteria</taxon>
        <taxon>Burkholderiales</taxon>
        <taxon>Comamonadaceae</taxon>
        <taxon>Delftia</taxon>
    </lineage>
</organism>
<dbReference type="RefSeq" id="WP_012205921.1">
    <property type="nucleotide sequence ID" value="NC_010002.1"/>
</dbReference>
<protein>
    <submittedName>
        <fullName evidence="3">Phage-associated protein, HI1409 family</fullName>
    </submittedName>
</protein>
<dbReference type="KEGG" id="dac:Daci_4098"/>
<sequence length="452" mass="49360">MGIIKNFADGLVNIVANLGTGRDKAAHNQYVDTLLAGPALLAAYRNSWLARAIIDYPAEDSTRKWRQWRAESEQITKIERLEKALHLKRRVQDAVTAARLYGGSAIYLNTKTAKQELPLQVGKEEIRSLVVLTRNNLTPDQVVRDIDNPYYGRPEFYTLATGDNAGQVRIHASRLVIFQGATVPSDPSTAIVQQGWGDSVLQSTMDAVQQMDGTMANMASLVFEAKVDVLKFKGFADLLADEGNDAQVTRRLSTQAAMKGINGALVIDAEDDYEQKSANFAGLPDVVAKFMDAVAGASRIPVTRLYGRAAVGLSGSGDGDERVYFDRIGHIQATEIQPAMELLDECLIWQALGARPEEIYFEWRPLRQLTETERADIFSKTASAARALAGNNEGALIPMDALSDSLVNEFTEQGMLPGLEQAIEKYGSLGEQGLPAESGQEEPLPSTGEEQP</sequence>
<dbReference type="InterPro" id="IPR024459">
    <property type="entry name" value="Acb1-like_N"/>
</dbReference>
<reference evidence="4" key="2">
    <citation type="submission" date="2007-11" db="EMBL/GenBank/DDBJ databases">
        <title>Complete sequence of Delftia acidovorans DSM 14801 / SPH-1.</title>
        <authorList>
            <person name="Copeland A."/>
            <person name="Lucas S."/>
            <person name="Lapidus A."/>
            <person name="Barry K."/>
            <person name="Glavina del Rio T."/>
            <person name="Dalin E."/>
            <person name="Tice H."/>
            <person name="Pitluck S."/>
            <person name="Lowry S."/>
            <person name="Clum A."/>
            <person name="Schmutz J."/>
            <person name="Larimer F."/>
            <person name="Land M."/>
            <person name="Hauser L."/>
            <person name="Kyrpides N."/>
            <person name="Kim E."/>
            <person name="Schleheck D."/>
            <person name="Richardson P."/>
        </authorList>
    </citation>
    <scope>NUCLEOTIDE SEQUENCE [LARGE SCALE GENOMIC DNA]</scope>
    <source>
        <strain evidence="4">DSM 14801 / SPH-1</strain>
    </source>
</reference>
<dbReference type="HOGENOM" id="CLU_027488_2_1_4"/>
<dbReference type="Pfam" id="PF06381">
    <property type="entry name" value="Phage_portal_3"/>
    <property type="match status" value="1"/>
</dbReference>
<proteinExistence type="predicted"/>
<evidence type="ECO:0000259" key="2">
    <source>
        <dbReference type="Pfam" id="PF06381"/>
    </source>
</evidence>
<dbReference type="STRING" id="398578.Daci_4098"/>
<dbReference type="Proteomes" id="UP000000784">
    <property type="component" value="Chromosome"/>
</dbReference>
<dbReference type="GeneID" id="24117914"/>
<name>A9C0G3_DELAS</name>
<gene>
    <name evidence="3" type="ordered locus">Daci_4098</name>
</gene>
<evidence type="ECO:0000256" key="1">
    <source>
        <dbReference type="SAM" id="MobiDB-lite"/>
    </source>
</evidence>
<dbReference type="InterPro" id="IPR006445">
    <property type="entry name" value="Phage-assoc_HI1409"/>
</dbReference>
<evidence type="ECO:0000313" key="3">
    <source>
        <dbReference type="EMBL" id="ABX36729.1"/>
    </source>
</evidence>
<dbReference type="eggNOG" id="COG3567">
    <property type="taxonomic scope" value="Bacteria"/>
</dbReference>
<feature type="domain" description="Anti-CBASS protein Acb1-like N-terminal" evidence="2">
    <location>
        <begin position="40"/>
        <end position="385"/>
    </location>
</feature>
<reference evidence="3 4" key="1">
    <citation type="journal article" date="2004" name="Appl. Environ. Microbiol.">
        <title>Mineralization of individual congeners of linear alkylbenzenesulfonate by defined pairs of heterotrophic bacteria.</title>
        <authorList>
            <person name="Schleheck D."/>
            <person name="Knepper T.P."/>
            <person name="Fischer K."/>
            <person name="Cook A.M."/>
        </authorList>
    </citation>
    <scope>NUCLEOTIDE SEQUENCE [LARGE SCALE GENOMIC DNA]</scope>
    <source>
        <strain evidence="4">DSM 14801 / SPH-1</strain>
    </source>
</reference>
<evidence type="ECO:0000313" key="4">
    <source>
        <dbReference type="Proteomes" id="UP000000784"/>
    </source>
</evidence>